<reference evidence="8" key="1">
    <citation type="submission" date="2015-02" db="EMBL/GenBank/DDBJ databases">
        <authorList>
            <person name="Gon?alves P."/>
        </authorList>
    </citation>
    <scope>NUCLEOTIDE SEQUENCE [LARGE SCALE GENOMIC DNA]</scope>
</reference>
<evidence type="ECO:0000313" key="8">
    <source>
        <dbReference type="Proteomes" id="UP000243876"/>
    </source>
</evidence>
<feature type="compositionally biased region" description="Polar residues" evidence="6">
    <location>
        <begin position="1"/>
        <end position="16"/>
    </location>
</feature>
<name>A0A0D6EMU3_SPOSA</name>
<keyword evidence="5" id="KW-0688">Ribosomal frameshifting</keyword>
<dbReference type="InterPro" id="IPR038581">
    <property type="entry name" value="ODC_AZ_sf"/>
</dbReference>
<evidence type="ECO:0000313" key="7">
    <source>
        <dbReference type="EMBL" id="CEQ41279.1"/>
    </source>
</evidence>
<accession>A0A0D6EMU3</accession>
<organism evidence="7 8">
    <name type="scientific">Sporidiobolus salmonicolor</name>
    <name type="common">Yeast-like fungus</name>
    <name type="synonym">Sporobolomyces salmonicolor</name>
    <dbReference type="NCBI Taxonomy" id="5005"/>
    <lineage>
        <taxon>Eukaryota</taxon>
        <taxon>Fungi</taxon>
        <taxon>Dikarya</taxon>
        <taxon>Basidiomycota</taxon>
        <taxon>Pucciniomycotina</taxon>
        <taxon>Microbotryomycetes</taxon>
        <taxon>Sporidiobolales</taxon>
        <taxon>Sporidiobolaceae</taxon>
        <taxon>Sporobolomyces</taxon>
    </lineage>
</organism>
<dbReference type="PANTHER" id="PTHR10279:SF10">
    <property type="entry name" value="ORNITHINE DECARBOXYLASE ANTIZYME"/>
    <property type="match status" value="1"/>
</dbReference>
<dbReference type="GO" id="GO:0045732">
    <property type="term" value="P:positive regulation of protein catabolic process"/>
    <property type="evidence" value="ECO:0007669"/>
    <property type="project" value="TreeGrafter"/>
</dbReference>
<feature type="compositionally biased region" description="Low complexity" evidence="6">
    <location>
        <begin position="49"/>
        <end position="64"/>
    </location>
</feature>
<gene>
    <name evidence="7" type="primary">SPOSA6832_02974</name>
</gene>
<dbReference type="GO" id="GO:0005634">
    <property type="term" value="C:nucleus"/>
    <property type="evidence" value="ECO:0007669"/>
    <property type="project" value="TreeGrafter"/>
</dbReference>
<evidence type="ECO:0000256" key="6">
    <source>
        <dbReference type="SAM" id="MobiDB-lite"/>
    </source>
</evidence>
<dbReference type="OrthoDB" id="5959761at2759"/>
<dbReference type="GO" id="GO:0008073">
    <property type="term" value="F:ornithine decarboxylase inhibitor activity"/>
    <property type="evidence" value="ECO:0007669"/>
    <property type="project" value="InterPro"/>
</dbReference>
<comment type="subunit">
    <text evidence="3">Interacts with ODC and thereby sterically blocks ODC homodimerization.</text>
</comment>
<feature type="region of interest" description="Disordered" evidence="6">
    <location>
        <begin position="1"/>
        <end position="27"/>
    </location>
</feature>
<evidence type="ECO:0000256" key="4">
    <source>
        <dbReference type="ARBA" id="ARBA00017712"/>
    </source>
</evidence>
<dbReference type="Proteomes" id="UP000243876">
    <property type="component" value="Unassembled WGS sequence"/>
</dbReference>
<dbReference type="Pfam" id="PF02100">
    <property type="entry name" value="ODC_AZ"/>
    <property type="match status" value="1"/>
</dbReference>
<dbReference type="InterPro" id="IPR002993">
    <property type="entry name" value="ODC_AZ"/>
</dbReference>
<evidence type="ECO:0000256" key="3">
    <source>
        <dbReference type="ARBA" id="ARBA00011486"/>
    </source>
</evidence>
<dbReference type="PANTHER" id="PTHR10279">
    <property type="entry name" value="ORNITHINE DECARBOXYLASE ANTIZYME"/>
    <property type="match status" value="1"/>
</dbReference>
<proteinExistence type="inferred from homology"/>
<dbReference type="SUPFAM" id="SSF55729">
    <property type="entry name" value="Acyl-CoA N-acyltransferases (Nat)"/>
    <property type="match status" value="1"/>
</dbReference>
<dbReference type="GO" id="GO:0075523">
    <property type="term" value="P:viral translational frameshifting"/>
    <property type="evidence" value="ECO:0007669"/>
    <property type="project" value="UniProtKB-KW"/>
</dbReference>
<dbReference type="InterPro" id="IPR016181">
    <property type="entry name" value="Acyl_CoA_acyltransferase"/>
</dbReference>
<dbReference type="EMBL" id="CENE01000013">
    <property type="protein sequence ID" value="CEQ41279.1"/>
    <property type="molecule type" value="Genomic_DNA"/>
</dbReference>
<evidence type="ECO:0000256" key="2">
    <source>
        <dbReference type="ARBA" id="ARBA00008796"/>
    </source>
</evidence>
<protein>
    <recommendedName>
        <fullName evidence="4">Ornithine decarboxylase antizyme</fullName>
    </recommendedName>
</protein>
<dbReference type="GO" id="GO:0005737">
    <property type="term" value="C:cytoplasm"/>
    <property type="evidence" value="ECO:0007669"/>
    <property type="project" value="TreeGrafter"/>
</dbReference>
<feature type="non-terminal residue" evidence="7">
    <location>
        <position position="1"/>
    </location>
</feature>
<dbReference type="Gene3D" id="3.40.630.60">
    <property type="match status" value="1"/>
</dbReference>
<comment type="similarity">
    <text evidence="2">Belongs to the ODC antizyme family.</text>
</comment>
<comment type="function">
    <text evidence="1">Ornithine decarboxylase (ODC) antizyme protein that negatively regulates ODC activity and intracellular polyamine biosynthesis in response to increased intracellular polyamine levels. Binds to ODC monomers, inhibiting the assembly of the functional ODC homodimer, and targets the monomers for ubiquitin-independent proteolytic destruction by the 26S proteasome.</text>
</comment>
<keyword evidence="8" id="KW-1185">Reference proteome</keyword>
<dbReference type="AlphaFoldDB" id="A0A0D6EMU3"/>
<evidence type="ECO:0000256" key="5">
    <source>
        <dbReference type="ARBA" id="ARBA00022758"/>
    </source>
</evidence>
<evidence type="ECO:0000256" key="1">
    <source>
        <dbReference type="ARBA" id="ARBA00002307"/>
    </source>
</evidence>
<sequence>MANQSTIKSSNRSRVATPSGADAKTENTAAAGAAIPYYYTSDRPVERQASSSPPAYSSIYPPSPPSSASSSPCDSVLSKLAGSAPCLTVPLFSPPTLCDAPITAPSLLQTVFPASSSIHALPSFAVDLTSVLGNGWKGVVVDHPLLGTRTLYVGGGKFEDVELRDSVCAVLDQAEEEWGASGVVLCLEKGNNKGQLGMLVHQLMYIGCTVVNNQDDNGMSPNPAYLLLGMDL</sequence>
<feature type="region of interest" description="Disordered" evidence="6">
    <location>
        <begin position="44"/>
        <end position="64"/>
    </location>
</feature>